<organism evidence="1 2">
    <name type="scientific">Melia azedarach</name>
    <name type="common">Chinaberry tree</name>
    <dbReference type="NCBI Taxonomy" id="155640"/>
    <lineage>
        <taxon>Eukaryota</taxon>
        <taxon>Viridiplantae</taxon>
        <taxon>Streptophyta</taxon>
        <taxon>Embryophyta</taxon>
        <taxon>Tracheophyta</taxon>
        <taxon>Spermatophyta</taxon>
        <taxon>Magnoliopsida</taxon>
        <taxon>eudicotyledons</taxon>
        <taxon>Gunneridae</taxon>
        <taxon>Pentapetalae</taxon>
        <taxon>rosids</taxon>
        <taxon>malvids</taxon>
        <taxon>Sapindales</taxon>
        <taxon>Meliaceae</taxon>
        <taxon>Melia</taxon>
    </lineage>
</organism>
<protein>
    <submittedName>
        <fullName evidence="1">Carboxypeptidase</fullName>
    </submittedName>
</protein>
<evidence type="ECO:0000313" key="1">
    <source>
        <dbReference type="EMBL" id="KAJ4721548.1"/>
    </source>
</evidence>
<evidence type="ECO:0000313" key="2">
    <source>
        <dbReference type="Proteomes" id="UP001164539"/>
    </source>
</evidence>
<sequence length="461" mass="51594">MLVKLSPNMAMAAIDKFFLCIISFAMLFNVALVEAAPDAALVSQLPGFEGSFPSKHYSGYVTIESEKTLKNLFYYFVVSERNPLKDPVLLWLNGGPGCSSFDGFVYEHGPFNFEAAKQAGGQSILHLNRYSWSKVSSVLYLDSPTGVGFSYSKNQSSYTTGDVQTASDTHKFLLKGYMVGNGVTDEVYDGNALVPFAHGMGLISDKIYEVINGLNIYDILEPCYHSPFEKQDNGNGDNNVIPNSFKQLGQTEKALPVRKRIFGRAWPFRAPVREGHVPSWPEIMSNFQSQQSNVTNDLHQSNSHDEPTFHSNVQVPCFNDEIATSWLNNPAVRKAIHAAPESESGKWELCTGKIDYNHDAGSMINFHRNLTMQGYRVLIYSGDHDMCVPYTGSQAWTASLGFQLVDEWRPWISHDQVAGFLQSYQFNLTFLTIKGAGHTVPEYKPREALDFLSRWLEGKLI</sequence>
<keyword evidence="1" id="KW-0121">Carboxypeptidase</keyword>
<dbReference type="EMBL" id="CM051397">
    <property type="protein sequence ID" value="KAJ4721548.1"/>
    <property type="molecule type" value="Genomic_DNA"/>
</dbReference>
<keyword evidence="1" id="KW-0378">Hydrolase</keyword>
<keyword evidence="1" id="KW-0645">Protease</keyword>
<comment type="caution">
    <text evidence="1">The sequence shown here is derived from an EMBL/GenBank/DDBJ whole genome shotgun (WGS) entry which is preliminary data.</text>
</comment>
<accession>A0ACC1YDH3</accession>
<keyword evidence="2" id="KW-1185">Reference proteome</keyword>
<proteinExistence type="predicted"/>
<reference evidence="1 2" key="1">
    <citation type="journal article" date="2023" name="Science">
        <title>Complex scaffold remodeling in plant triterpene biosynthesis.</title>
        <authorList>
            <person name="De La Pena R."/>
            <person name="Hodgson H."/>
            <person name="Liu J.C."/>
            <person name="Stephenson M.J."/>
            <person name="Martin A.C."/>
            <person name="Owen C."/>
            <person name="Harkess A."/>
            <person name="Leebens-Mack J."/>
            <person name="Jimenez L.E."/>
            <person name="Osbourn A."/>
            <person name="Sattely E.S."/>
        </authorList>
    </citation>
    <scope>NUCLEOTIDE SEQUENCE [LARGE SCALE GENOMIC DNA]</scope>
    <source>
        <strain evidence="2">cv. JPN11</strain>
        <tissue evidence="1">Leaf</tissue>
    </source>
</reference>
<dbReference type="Proteomes" id="UP001164539">
    <property type="component" value="Chromosome 4"/>
</dbReference>
<gene>
    <name evidence="1" type="ORF">OWV82_009223</name>
</gene>
<name>A0ACC1YDH3_MELAZ</name>